<feature type="transmembrane region" description="Helical" evidence="6">
    <location>
        <begin position="418"/>
        <end position="438"/>
    </location>
</feature>
<evidence type="ECO:0000256" key="5">
    <source>
        <dbReference type="ARBA" id="ARBA00023136"/>
    </source>
</evidence>
<feature type="transmembrane region" description="Helical" evidence="6">
    <location>
        <begin position="20"/>
        <end position="40"/>
    </location>
</feature>
<proteinExistence type="predicted"/>
<feature type="transmembrane region" description="Helical" evidence="6">
    <location>
        <begin position="324"/>
        <end position="349"/>
    </location>
</feature>
<evidence type="ECO:0000259" key="7">
    <source>
        <dbReference type="PROSITE" id="PS50156"/>
    </source>
</evidence>
<evidence type="ECO:0000256" key="2">
    <source>
        <dbReference type="ARBA" id="ARBA00022475"/>
    </source>
</evidence>
<evidence type="ECO:0000256" key="3">
    <source>
        <dbReference type="ARBA" id="ARBA00022692"/>
    </source>
</evidence>
<protein>
    <submittedName>
        <fullName evidence="8">MMPL family transporter</fullName>
    </submittedName>
</protein>
<dbReference type="GO" id="GO:0005886">
    <property type="term" value="C:plasma membrane"/>
    <property type="evidence" value="ECO:0007669"/>
    <property type="project" value="UniProtKB-SubCell"/>
</dbReference>
<feature type="non-terminal residue" evidence="8">
    <location>
        <position position="767"/>
    </location>
</feature>
<dbReference type="SUPFAM" id="SSF82866">
    <property type="entry name" value="Multidrug efflux transporter AcrB transmembrane domain"/>
    <property type="match status" value="2"/>
</dbReference>
<dbReference type="PANTHER" id="PTHR33406">
    <property type="entry name" value="MEMBRANE PROTEIN MJ1562-RELATED"/>
    <property type="match status" value="1"/>
</dbReference>
<dbReference type="EMBL" id="JACPRF010000021">
    <property type="protein sequence ID" value="MBI2875385.1"/>
    <property type="molecule type" value="Genomic_DNA"/>
</dbReference>
<dbReference type="InterPro" id="IPR004869">
    <property type="entry name" value="MMPL_dom"/>
</dbReference>
<gene>
    <name evidence="8" type="ORF">HYY20_00720</name>
</gene>
<keyword evidence="5 6" id="KW-0472">Membrane</keyword>
<comment type="caution">
    <text evidence="8">The sequence shown here is derived from an EMBL/GenBank/DDBJ whole genome shotgun (WGS) entry which is preliminary data.</text>
</comment>
<evidence type="ECO:0000256" key="4">
    <source>
        <dbReference type="ARBA" id="ARBA00022989"/>
    </source>
</evidence>
<keyword evidence="2" id="KW-1003">Cell membrane</keyword>
<organism evidence="8 9">
    <name type="scientific">Tectimicrobiota bacterium</name>
    <dbReference type="NCBI Taxonomy" id="2528274"/>
    <lineage>
        <taxon>Bacteria</taxon>
        <taxon>Pseudomonadati</taxon>
        <taxon>Nitrospinota/Tectimicrobiota group</taxon>
        <taxon>Candidatus Tectimicrobiota</taxon>
    </lineage>
</organism>
<dbReference type="InterPro" id="IPR050545">
    <property type="entry name" value="Mycobact_MmpL"/>
</dbReference>
<dbReference type="PROSITE" id="PS50156">
    <property type="entry name" value="SSD"/>
    <property type="match status" value="1"/>
</dbReference>
<dbReference type="PANTHER" id="PTHR33406:SF10">
    <property type="entry name" value="SSD DOMAIN-CONTAINING PROTEIN"/>
    <property type="match status" value="1"/>
</dbReference>
<dbReference type="InterPro" id="IPR000731">
    <property type="entry name" value="SSD"/>
</dbReference>
<evidence type="ECO:0000256" key="6">
    <source>
        <dbReference type="SAM" id="Phobius"/>
    </source>
</evidence>
<keyword evidence="4 6" id="KW-1133">Transmembrane helix</keyword>
<dbReference type="Pfam" id="PF03176">
    <property type="entry name" value="MMPL"/>
    <property type="match status" value="2"/>
</dbReference>
<keyword evidence="3 6" id="KW-0812">Transmembrane</keyword>
<feature type="domain" description="SSD" evidence="7">
    <location>
        <begin position="270"/>
        <end position="382"/>
    </location>
</feature>
<sequence>MSEKKGFVGLFAHFIITFRWPVVIAVTLITLYFTYLLRYVSLPKELADIKPKGHPNVQLQDYMDEAFGVGTMISIALEVKEGTIFNPTTLSKLQRICEKIYKLKGAMPGQVISIASKSRVKNTRTVLDVQGFSTLLVPSYGKLVAQAFADPRQLEDFRQQILNNEQIYGRMVSWDQKSTTIQAHFWNDKDFKYIFAEVRKILSTEEDTNHKFYVAGRVIEMGFLHMYMGQIVTVFGIAMLAVILILWIAFGTARGVFMPLWAAYVAVSWGLGSEYLLGMEMDIMTIIVPFMIMAMEVSHCVQILNRFYEEYDRWGDNQKAAEETLAGLVIPGVASIVTDGAGFATLFLIPFKLLQQMATSATFGVLRIFFTTTVFIHAFVAILPAPGAKEMAKIHRRDRGFKAVLRKVAAITYGNSKLAVIGGAMALLAVAIVGTTRVQVGDMEAGSPLFWSDSEYNQAEQLINDKFMGTNPYVIHIKGDKSSVMANPQLIREVHSLQKHLEERRDVGATTAYPDVLKGINMAFHDNDPRWYVLPNDYEMAWQFMDIFRTGGGPEDSKGYFEIDYSEGGMTVYVKDHKGQTIRNIMQDTDEYLAQHKKSKEAQVRQAAGIIGVFAAIMDEIKKGQTESLWQISLVVILFCMLTYRSFFAGLIILIPLALGTLITFGTMGYGEIGLFIYTVPVASLGMGLGVDYSLYVVSRLKEELAAGKSYEEAHYETMTNAGKAVFITAKSQALGVDTLLFSIIPFQAILGGILNVVLVANMLGAL</sequence>
<evidence type="ECO:0000313" key="9">
    <source>
        <dbReference type="Proteomes" id="UP000769766"/>
    </source>
</evidence>
<feature type="transmembrane region" description="Helical" evidence="6">
    <location>
        <begin position="284"/>
        <end position="304"/>
    </location>
</feature>
<feature type="transmembrane region" description="Helical" evidence="6">
    <location>
        <begin position="675"/>
        <end position="696"/>
    </location>
</feature>
<accession>A0A932FUA4</accession>
<name>A0A932FUA4_UNCTE</name>
<evidence type="ECO:0000313" key="8">
    <source>
        <dbReference type="EMBL" id="MBI2875385.1"/>
    </source>
</evidence>
<evidence type="ECO:0000256" key="1">
    <source>
        <dbReference type="ARBA" id="ARBA00004651"/>
    </source>
</evidence>
<feature type="transmembrane region" description="Helical" evidence="6">
    <location>
        <begin position="650"/>
        <end position="668"/>
    </location>
</feature>
<feature type="transmembrane region" description="Helical" evidence="6">
    <location>
        <begin position="256"/>
        <end position="277"/>
    </location>
</feature>
<dbReference type="Gene3D" id="1.20.1640.10">
    <property type="entry name" value="Multidrug efflux transporter AcrB transmembrane domain"/>
    <property type="match status" value="2"/>
</dbReference>
<feature type="transmembrane region" description="Helical" evidence="6">
    <location>
        <begin position="740"/>
        <end position="764"/>
    </location>
</feature>
<reference evidence="8" key="1">
    <citation type="submission" date="2020-07" db="EMBL/GenBank/DDBJ databases">
        <title>Huge and variable diversity of episymbiotic CPR bacteria and DPANN archaea in groundwater ecosystems.</title>
        <authorList>
            <person name="He C.Y."/>
            <person name="Keren R."/>
            <person name="Whittaker M."/>
            <person name="Farag I.F."/>
            <person name="Doudna J."/>
            <person name="Cate J.H.D."/>
            <person name="Banfield J.F."/>
        </authorList>
    </citation>
    <scope>NUCLEOTIDE SEQUENCE</scope>
    <source>
        <strain evidence="8">NC_groundwater_672_Ag_B-0.1um_62_36</strain>
    </source>
</reference>
<dbReference type="Proteomes" id="UP000769766">
    <property type="component" value="Unassembled WGS sequence"/>
</dbReference>
<comment type="subcellular location">
    <subcellularLocation>
        <location evidence="1">Cell membrane</location>
        <topology evidence="1">Multi-pass membrane protein</topology>
    </subcellularLocation>
</comment>
<feature type="transmembrane region" description="Helical" evidence="6">
    <location>
        <begin position="361"/>
        <end position="383"/>
    </location>
</feature>
<dbReference type="AlphaFoldDB" id="A0A932FUA4"/>
<feature type="transmembrane region" description="Helical" evidence="6">
    <location>
        <begin position="227"/>
        <end position="250"/>
    </location>
</feature>